<dbReference type="InterPro" id="IPR045083">
    <property type="entry name" value="ATP_synth_F0_asu_bact/mt"/>
</dbReference>
<proteinExistence type="inferred from homology"/>
<dbReference type="PANTHER" id="PTHR11410:SF0">
    <property type="entry name" value="ATP SYNTHASE SUBUNIT A"/>
    <property type="match status" value="1"/>
</dbReference>
<evidence type="ECO:0000256" key="6">
    <source>
        <dbReference type="ARBA" id="ARBA00022781"/>
    </source>
</evidence>
<evidence type="ECO:0000256" key="2">
    <source>
        <dbReference type="ARBA" id="ARBA00006810"/>
    </source>
</evidence>
<evidence type="ECO:0000256" key="9">
    <source>
        <dbReference type="ARBA" id="ARBA00023136"/>
    </source>
</evidence>
<feature type="transmembrane region" description="Helical" evidence="12">
    <location>
        <begin position="20"/>
        <end position="37"/>
    </location>
</feature>
<keyword evidence="13" id="KW-0496">Mitochondrion</keyword>
<sequence>MMSNLFSVFDPSTQIFMLNWLSLVIFLMIVPSWVWVLSGRLSGLWSFCWGVLRREFGMLLGVSSGVGVIYMILGLFSFIVVSNVFGLVPYVFTSTAHFSVTMSLALPLWVGLMLYGWINQTIYMFAHLVPQGTPNMLLAFMVLIESISNVIRPLTLSVRLGANMIAGHLLLTLLGGQAGSLGSGSMLVVSGQLLLLVLEVAVAFIQAYVFVTLMTLYFGELN</sequence>
<dbReference type="InterPro" id="IPR000568">
    <property type="entry name" value="ATP_synth_F0_asu"/>
</dbReference>
<keyword evidence="10" id="KW-0066">ATP synthesis</keyword>
<dbReference type="PANTHER" id="PTHR11410">
    <property type="entry name" value="ATP SYNTHASE SUBUNIT A"/>
    <property type="match status" value="1"/>
</dbReference>
<keyword evidence="9 12" id="KW-0472">Membrane</keyword>
<evidence type="ECO:0000313" key="13">
    <source>
        <dbReference type="EMBL" id="AOR87177.1"/>
    </source>
</evidence>
<comment type="similarity">
    <text evidence="2">Belongs to the ATPase A chain family.</text>
</comment>
<keyword evidence="4" id="KW-0138">CF(0)</keyword>
<keyword evidence="8" id="KW-0406">Ion transport</keyword>
<dbReference type="InterPro" id="IPR035908">
    <property type="entry name" value="F0_ATP_A_sf"/>
</dbReference>
<evidence type="ECO:0000256" key="12">
    <source>
        <dbReference type="SAM" id="Phobius"/>
    </source>
</evidence>
<protein>
    <recommendedName>
        <fullName evidence="11">ATP synthase subunit a</fullName>
    </recommendedName>
</protein>
<dbReference type="Pfam" id="PF00119">
    <property type="entry name" value="ATP-synt_A"/>
    <property type="match status" value="1"/>
</dbReference>
<evidence type="ECO:0000256" key="10">
    <source>
        <dbReference type="ARBA" id="ARBA00023310"/>
    </source>
</evidence>
<reference evidence="13" key="1">
    <citation type="journal article" date="2016" name="Zookeys">
        <title>Complete mitochondrial genomes of two flat-backed millipedes by next-generation sequencing (Diplopoda, Polydesmida).</title>
        <authorList>
            <person name="Dong Y."/>
            <person name="Zhu L."/>
            <person name="Bai Y."/>
            <person name="Ou Y."/>
            <person name="Wang C."/>
        </authorList>
    </citation>
    <scope>NUCLEOTIDE SEQUENCE</scope>
</reference>
<keyword evidence="3" id="KW-0813">Transport</keyword>
<geneLocation type="mitochondrion" evidence="13"/>
<feature type="transmembrane region" description="Helical" evidence="12">
    <location>
        <begin position="58"/>
        <end position="81"/>
    </location>
</feature>
<evidence type="ECO:0000256" key="1">
    <source>
        <dbReference type="ARBA" id="ARBA00004141"/>
    </source>
</evidence>
<evidence type="ECO:0000256" key="11">
    <source>
        <dbReference type="RuleBase" id="RU004450"/>
    </source>
</evidence>
<name>A0A1S5RS85_9MYRI</name>
<dbReference type="NCBIfam" id="TIGR01131">
    <property type="entry name" value="ATP_synt_6_or_A"/>
    <property type="match status" value="1"/>
</dbReference>
<dbReference type="EMBL" id="KU721886">
    <property type="protein sequence ID" value="AOR87177.1"/>
    <property type="molecule type" value="Genomic_DNA"/>
</dbReference>
<keyword evidence="5 12" id="KW-0812">Transmembrane</keyword>
<gene>
    <name evidence="13" type="primary">ATP6</name>
</gene>
<comment type="subcellular location">
    <subcellularLocation>
        <location evidence="1">Membrane</location>
        <topology evidence="1">Multi-pass membrane protein</topology>
    </subcellularLocation>
    <subcellularLocation>
        <location evidence="11">Mitochondrion inner membrane</location>
        <topology evidence="11">Multi-pass membrane protein</topology>
    </subcellularLocation>
</comment>
<dbReference type="PRINTS" id="PR00123">
    <property type="entry name" value="ATPASEA"/>
</dbReference>
<dbReference type="AlphaFoldDB" id="A0A1S5RS85"/>
<dbReference type="CDD" id="cd00310">
    <property type="entry name" value="ATP-synt_Fo_a_6"/>
    <property type="match status" value="1"/>
</dbReference>
<accession>A0A1S5RS85</accession>
<dbReference type="GO" id="GO:0045259">
    <property type="term" value="C:proton-transporting ATP synthase complex"/>
    <property type="evidence" value="ECO:0007669"/>
    <property type="project" value="UniProtKB-KW"/>
</dbReference>
<keyword evidence="7 12" id="KW-1133">Transmembrane helix</keyword>
<organism evidence="13">
    <name type="scientific">Xystodesmus sp. YD-2016</name>
    <dbReference type="NCBI Taxonomy" id="1904352"/>
    <lineage>
        <taxon>Eukaryota</taxon>
        <taxon>Metazoa</taxon>
        <taxon>Ecdysozoa</taxon>
        <taxon>Arthropoda</taxon>
        <taxon>Myriapoda</taxon>
        <taxon>Diplopoda</taxon>
        <taxon>Helminthomorpha</taxon>
        <taxon>Polydesmida</taxon>
        <taxon>Xystodesmidae</taxon>
        <taxon>Xystodesminae</taxon>
        <taxon>Xystodesmini</taxon>
        <taxon>Xystodesmus</taxon>
    </lineage>
</organism>
<feature type="transmembrane region" description="Helical" evidence="12">
    <location>
        <begin position="87"/>
        <end position="115"/>
    </location>
</feature>
<dbReference type="GO" id="GO:0005743">
    <property type="term" value="C:mitochondrial inner membrane"/>
    <property type="evidence" value="ECO:0007669"/>
    <property type="project" value="UniProtKB-SubCell"/>
</dbReference>
<evidence type="ECO:0000256" key="3">
    <source>
        <dbReference type="ARBA" id="ARBA00022448"/>
    </source>
</evidence>
<evidence type="ECO:0000256" key="7">
    <source>
        <dbReference type="ARBA" id="ARBA00022989"/>
    </source>
</evidence>
<keyword evidence="6" id="KW-0375">Hydrogen ion transport</keyword>
<feature type="transmembrane region" description="Helical" evidence="12">
    <location>
        <begin position="193"/>
        <end position="218"/>
    </location>
</feature>
<dbReference type="InterPro" id="IPR023011">
    <property type="entry name" value="ATP_synth_F0_asu_AS"/>
</dbReference>
<evidence type="ECO:0000256" key="4">
    <source>
        <dbReference type="ARBA" id="ARBA00022547"/>
    </source>
</evidence>
<dbReference type="PROSITE" id="PS00449">
    <property type="entry name" value="ATPASE_A"/>
    <property type="match status" value="1"/>
</dbReference>
<feature type="transmembrane region" description="Helical" evidence="12">
    <location>
        <begin position="160"/>
        <end position="181"/>
    </location>
</feature>
<dbReference type="GO" id="GO:0046933">
    <property type="term" value="F:proton-transporting ATP synthase activity, rotational mechanism"/>
    <property type="evidence" value="ECO:0007669"/>
    <property type="project" value="TreeGrafter"/>
</dbReference>
<evidence type="ECO:0000256" key="8">
    <source>
        <dbReference type="ARBA" id="ARBA00023065"/>
    </source>
</evidence>
<evidence type="ECO:0000256" key="5">
    <source>
        <dbReference type="ARBA" id="ARBA00022692"/>
    </source>
</evidence>
<dbReference type="Gene3D" id="1.20.120.220">
    <property type="entry name" value="ATP synthase, F0 complex, subunit A"/>
    <property type="match status" value="1"/>
</dbReference>
<dbReference type="SUPFAM" id="SSF81336">
    <property type="entry name" value="F1F0 ATP synthase subunit A"/>
    <property type="match status" value="1"/>
</dbReference>